<proteinExistence type="inferred from homology"/>
<sequence>MSETTTTSPQAQPHERSRTGEELPLVRAVNVMKSFHGVEVLKGIDLDVHRGEVVVLLGPSGSGKTTFLRCINQLEEIDGGRIWVDGDLVGFREDGGHLHHLTDKQVAAQRRDIGMVFQRFNLFPHMTAVQNVMEAPIQVKGVGKKEAKARALELLEQVGLGDKPDSYPAQLSGGQQQRVAIARALAMDPKLMLFDEPTSALDPELVGEVLRVMRELANQGMTMIVVTHEMGFARDVADHVVFMDGGIVVEEGKPRDVIVNPKHERTRSFLQRMRTEDEEAASDAEAPAVPDA</sequence>
<feature type="region of interest" description="Disordered" evidence="5">
    <location>
        <begin position="1"/>
        <end position="22"/>
    </location>
</feature>
<gene>
    <name evidence="7" type="ORF">GCM10009817_35840</name>
</gene>
<evidence type="ECO:0000256" key="1">
    <source>
        <dbReference type="ARBA" id="ARBA00005417"/>
    </source>
</evidence>
<evidence type="ECO:0000313" key="8">
    <source>
        <dbReference type="Proteomes" id="UP001500013"/>
    </source>
</evidence>
<evidence type="ECO:0000256" key="3">
    <source>
        <dbReference type="ARBA" id="ARBA00022741"/>
    </source>
</evidence>
<keyword evidence="8" id="KW-1185">Reference proteome</keyword>
<dbReference type="PANTHER" id="PTHR43166">
    <property type="entry name" value="AMINO ACID IMPORT ATP-BINDING PROTEIN"/>
    <property type="match status" value="1"/>
</dbReference>
<dbReference type="InterPro" id="IPR027417">
    <property type="entry name" value="P-loop_NTPase"/>
</dbReference>
<dbReference type="EMBL" id="BAAAPU010000011">
    <property type="protein sequence ID" value="GAA1990677.1"/>
    <property type="molecule type" value="Genomic_DNA"/>
</dbReference>
<evidence type="ECO:0000256" key="5">
    <source>
        <dbReference type="SAM" id="MobiDB-lite"/>
    </source>
</evidence>
<dbReference type="InterPro" id="IPR003439">
    <property type="entry name" value="ABC_transporter-like_ATP-bd"/>
</dbReference>
<dbReference type="InterPro" id="IPR003593">
    <property type="entry name" value="AAA+_ATPase"/>
</dbReference>
<dbReference type="PROSITE" id="PS00211">
    <property type="entry name" value="ABC_TRANSPORTER_1"/>
    <property type="match status" value="1"/>
</dbReference>
<dbReference type="Gene3D" id="3.40.50.300">
    <property type="entry name" value="P-loop containing nucleotide triphosphate hydrolases"/>
    <property type="match status" value="1"/>
</dbReference>
<dbReference type="CDD" id="cd03262">
    <property type="entry name" value="ABC_HisP_GlnQ"/>
    <property type="match status" value="1"/>
</dbReference>
<name>A0ABP5E2T8_9MICO</name>
<dbReference type="InterPro" id="IPR050086">
    <property type="entry name" value="MetN_ABC_transporter-like"/>
</dbReference>
<keyword evidence="3" id="KW-0547">Nucleotide-binding</keyword>
<keyword evidence="2" id="KW-0813">Transport</keyword>
<feature type="compositionally biased region" description="Low complexity" evidence="5">
    <location>
        <begin position="283"/>
        <end position="292"/>
    </location>
</feature>
<feature type="compositionally biased region" description="Polar residues" evidence="5">
    <location>
        <begin position="1"/>
        <end position="11"/>
    </location>
</feature>
<dbReference type="InterPro" id="IPR017871">
    <property type="entry name" value="ABC_transporter-like_CS"/>
</dbReference>
<comment type="similarity">
    <text evidence="1">Belongs to the ABC transporter superfamily.</text>
</comment>
<accession>A0ABP5E2T8</accession>
<dbReference type="SUPFAM" id="SSF52540">
    <property type="entry name" value="P-loop containing nucleoside triphosphate hydrolases"/>
    <property type="match status" value="1"/>
</dbReference>
<evidence type="ECO:0000256" key="2">
    <source>
        <dbReference type="ARBA" id="ARBA00022448"/>
    </source>
</evidence>
<dbReference type="InterPro" id="IPR030679">
    <property type="entry name" value="ABC_ATPase_HisP-typ"/>
</dbReference>
<organism evidence="7 8">
    <name type="scientific">Terrabacter lapilli</name>
    <dbReference type="NCBI Taxonomy" id="436231"/>
    <lineage>
        <taxon>Bacteria</taxon>
        <taxon>Bacillati</taxon>
        <taxon>Actinomycetota</taxon>
        <taxon>Actinomycetes</taxon>
        <taxon>Micrococcales</taxon>
        <taxon>Intrasporangiaceae</taxon>
        <taxon>Terrabacter</taxon>
    </lineage>
</organism>
<evidence type="ECO:0000259" key="6">
    <source>
        <dbReference type="PROSITE" id="PS50893"/>
    </source>
</evidence>
<keyword evidence="4 7" id="KW-0067">ATP-binding</keyword>
<reference evidence="8" key="1">
    <citation type="journal article" date="2019" name="Int. J. Syst. Evol. Microbiol.">
        <title>The Global Catalogue of Microorganisms (GCM) 10K type strain sequencing project: providing services to taxonomists for standard genome sequencing and annotation.</title>
        <authorList>
            <consortium name="The Broad Institute Genomics Platform"/>
            <consortium name="The Broad Institute Genome Sequencing Center for Infectious Disease"/>
            <person name="Wu L."/>
            <person name="Ma J."/>
        </authorList>
    </citation>
    <scope>NUCLEOTIDE SEQUENCE [LARGE SCALE GENOMIC DNA]</scope>
    <source>
        <strain evidence="8">JCM 15628</strain>
    </source>
</reference>
<dbReference type="PROSITE" id="PS50893">
    <property type="entry name" value="ABC_TRANSPORTER_2"/>
    <property type="match status" value="1"/>
</dbReference>
<dbReference type="PANTHER" id="PTHR43166:SF4">
    <property type="entry name" value="PHOSPHONATES IMPORT ATP-BINDING PROTEIN PHNC"/>
    <property type="match status" value="1"/>
</dbReference>
<comment type="caution">
    <text evidence="7">The sequence shown here is derived from an EMBL/GenBank/DDBJ whole genome shotgun (WGS) entry which is preliminary data.</text>
</comment>
<feature type="domain" description="ABC transporter" evidence="6">
    <location>
        <begin position="26"/>
        <end position="270"/>
    </location>
</feature>
<dbReference type="GO" id="GO:0005524">
    <property type="term" value="F:ATP binding"/>
    <property type="evidence" value="ECO:0007669"/>
    <property type="project" value="UniProtKB-KW"/>
</dbReference>
<dbReference type="Pfam" id="PF00005">
    <property type="entry name" value="ABC_tran"/>
    <property type="match status" value="1"/>
</dbReference>
<feature type="region of interest" description="Disordered" evidence="5">
    <location>
        <begin position="272"/>
        <end position="292"/>
    </location>
</feature>
<protein>
    <submittedName>
        <fullName evidence="7">Amino acid ABC transporter ATP-binding protein</fullName>
    </submittedName>
</protein>
<dbReference type="SMART" id="SM00382">
    <property type="entry name" value="AAA"/>
    <property type="match status" value="1"/>
</dbReference>
<evidence type="ECO:0000313" key="7">
    <source>
        <dbReference type="EMBL" id="GAA1990677.1"/>
    </source>
</evidence>
<dbReference type="PIRSF" id="PIRSF039085">
    <property type="entry name" value="ABC_ATPase_HisP"/>
    <property type="match status" value="1"/>
</dbReference>
<evidence type="ECO:0000256" key="4">
    <source>
        <dbReference type="ARBA" id="ARBA00022840"/>
    </source>
</evidence>
<dbReference type="Proteomes" id="UP001500013">
    <property type="component" value="Unassembled WGS sequence"/>
</dbReference>
<dbReference type="RefSeq" id="WP_425580823.1">
    <property type="nucleotide sequence ID" value="NZ_BAAAPU010000011.1"/>
</dbReference>